<proteinExistence type="predicted"/>
<dbReference type="InterPro" id="IPR010982">
    <property type="entry name" value="Lambda_DNA-bd_dom_sf"/>
</dbReference>
<dbReference type="AlphaFoldDB" id="A0A547QAQ6"/>
<dbReference type="Proteomes" id="UP000318590">
    <property type="component" value="Unassembled WGS sequence"/>
</dbReference>
<evidence type="ECO:0000259" key="1">
    <source>
        <dbReference type="PROSITE" id="PS50943"/>
    </source>
</evidence>
<keyword evidence="3" id="KW-1185">Reference proteome</keyword>
<dbReference type="SMART" id="SM00530">
    <property type="entry name" value="HTH_XRE"/>
    <property type="match status" value="1"/>
</dbReference>
<dbReference type="Gene3D" id="1.10.260.40">
    <property type="entry name" value="lambda repressor-like DNA-binding domains"/>
    <property type="match status" value="1"/>
</dbReference>
<reference evidence="2 3" key="1">
    <citation type="submission" date="2019-06" db="EMBL/GenBank/DDBJ databases">
        <title>Paenimaribius caenipelagi gen. nov., sp. nov., isolated from a tidal flat.</title>
        <authorList>
            <person name="Yoon J.-H."/>
        </authorList>
    </citation>
    <scope>NUCLEOTIDE SEQUENCE [LARGE SCALE GENOMIC DNA]</scope>
    <source>
        <strain evidence="2 3">JBTF-M29</strain>
    </source>
</reference>
<evidence type="ECO:0000313" key="2">
    <source>
        <dbReference type="EMBL" id="TRD23471.1"/>
    </source>
</evidence>
<dbReference type="SUPFAM" id="SSF47413">
    <property type="entry name" value="lambda repressor-like DNA-binding domains"/>
    <property type="match status" value="1"/>
</dbReference>
<dbReference type="InterPro" id="IPR018653">
    <property type="entry name" value="ScfR_C"/>
</dbReference>
<feature type="domain" description="HTH cro/C1-type" evidence="1">
    <location>
        <begin position="14"/>
        <end position="68"/>
    </location>
</feature>
<dbReference type="OrthoDB" id="7790108at2"/>
<dbReference type="PROSITE" id="PS50943">
    <property type="entry name" value="HTH_CROC1"/>
    <property type="match status" value="1"/>
</dbReference>
<accession>A0A547QAQ6</accession>
<dbReference type="CDD" id="cd00093">
    <property type="entry name" value="HTH_XRE"/>
    <property type="match status" value="1"/>
</dbReference>
<dbReference type="InterPro" id="IPR001387">
    <property type="entry name" value="Cro/C1-type_HTH"/>
</dbReference>
<evidence type="ECO:0000313" key="3">
    <source>
        <dbReference type="Proteomes" id="UP000318590"/>
    </source>
</evidence>
<organism evidence="2 3">
    <name type="scientific">Palleronia caenipelagi</name>
    <dbReference type="NCBI Taxonomy" id="2489174"/>
    <lineage>
        <taxon>Bacteria</taxon>
        <taxon>Pseudomonadati</taxon>
        <taxon>Pseudomonadota</taxon>
        <taxon>Alphaproteobacteria</taxon>
        <taxon>Rhodobacterales</taxon>
        <taxon>Roseobacteraceae</taxon>
        <taxon>Palleronia</taxon>
    </lineage>
</organism>
<dbReference type="RefSeq" id="WP_142832794.1">
    <property type="nucleotide sequence ID" value="NZ_VFSV01000001.1"/>
</dbReference>
<dbReference type="GO" id="GO:0003677">
    <property type="term" value="F:DNA binding"/>
    <property type="evidence" value="ECO:0007669"/>
    <property type="project" value="InterPro"/>
</dbReference>
<dbReference type="Pfam" id="PF09856">
    <property type="entry name" value="ScfRs"/>
    <property type="match status" value="1"/>
</dbReference>
<sequence>MVRDREHRLTGARIRARRAERRMTQAALAEAAGISASYLNLIEHDKRRIGGGVLGRVARALGTDPATLTEGLGPDLYAALESVAERIPSNPPPERDRIDGLATDYPGWAALIAALDTRVAALEHRITALGERMSHDPVLSEAVHDVLSTVTAIRSTAGILAEDGLDPQWQARFHRNLHEDSQRLADGAQRLAGYLNVGEAANSDAVSPQEEVEAWLSANDWSLDMSESCGLSEAGETALARHTARVTADADCLPDEALRAALKEVGLDPFRLADTLGAPVTRVIRRLAALPARAMPRPLGLVEIDGAGALLFRRQVTGFLIPRYGAACALWPVFEALLTPAHPIHRRFRQHGRDTRPLESWSAVDLTRPGGLAGPVVARAVMLVAPLEGVAGDGVPETVGASCALCPAPACPVRRESAVL</sequence>
<dbReference type="Pfam" id="PF01381">
    <property type="entry name" value="HTH_3"/>
    <property type="match status" value="1"/>
</dbReference>
<dbReference type="EMBL" id="VFSV01000001">
    <property type="protein sequence ID" value="TRD23471.1"/>
    <property type="molecule type" value="Genomic_DNA"/>
</dbReference>
<protein>
    <submittedName>
        <fullName evidence="2">Helix-turn-helix domain-containing protein</fullName>
    </submittedName>
</protein>
<comment type="caution">
    <text evidence="2">The sequence shown here is derived from an EMBL/GenBank/DDBJ whole genome shotgun (WGS) entry which is preliminary data.</text>
</comment>
<gene>
    <name evidence="2" type="ORF">FEV53_00190</name>
</gene>
<name>A0A547QAQ6_9RHOB</name>